<reference evidence="6" key="1">
    <citation type="submission" date="2023-01" db="EMBL/GenBank/DDBJ databases">
        <title>The diversity of Class Acidimicrobiia in South China Sea sediment environments and the proposal of Iamia marina sp. nov., a novel species of the genus Iamia.</title>
        <authorList>
            <person name="He Y."/>
            <person name="Tian X."/>
        </authorList>
    </citation>
    <scope>NUCLEOTIDE SEQUENCE</scope>
    <source>
        <strain evidence="6">DSM 19957</strain>
    </source>
</reference>
<dbReference type="PRINTS" id="PR00039">
    <property type="entry name" value="HTHLYSR"/>
</dbReference>
<dbReference type="GO" id="GO:0003677">
    <property type="term" value="F:DNA binding"/>
    <property type="evidence" value="ECO:0007669"/>
    <property type="project" value="UniProtKB-KW"/>
</dbReference>
<evidence type="ECO:0000313" key="7">
    <source>
        <dbReference type="Proteomes" id="UP001216390"/>
    </source>
</evidence>
<sequence>MELRQVEHALAVADTGGFTAAADEVHLTQPALSQSIAALERDLGVTLFHRLGRRVALTPAGEAFVGPARQLLRAARTARSAAGEVAEVRAGHVDVVSLRTLAVDPLVEVVGRFRAAHPGVAVRVTAQDDRSALFAQVRRGDAELGLAEVGAEVPGLAVRPVATQEVLLVAPPGTRLARSRRVPVARLGSLDLVTSPVGTSTRALLDDACAAAGVEPRVVVETAHRDTLGPLVVAGAGSALLAAPQARQAEADGAVVARLDPPLRRRVGFVHRPDALAPGAAALLPLAPSPAGEGPSPARGRG</sequence>
<dbReference type="Pfam" id="PF03466">
    <property type="entry name" value="LysR_substrate"/>
    <property type="match status" value="1"/>
</dbReference>
<evidence type="ECO:0000256" key="4">
    <source>
        <dbReference type="ARBA" id="ARBA00023163"/>
    </source>
</evidence>
<name>A0AAE9Y3J1_9ACTN</name>
<dbReference type="InterPro" id="IPR036390">
    <property type="entry name" value="WH_DNA-bd_sf"/>
</dbReference>
<dbReference type="CDD" id="cd05466">
    <property type="entry name" value="PBP2_LTTR_substrate"/>
    <property type="match status" value="1"/>
</dbReference>
<dbReference type="SUPFAM" id="SSF46785">
    <property type="entry name" value="Winged helix' DNA-binding domain"/>
    <property type="match status" value="1"/>
</dbReference>
<evidence type="ECO:0000256" key="2">
    <source>
        <dbReference type="ARBA" id="ARBA00023015"/>
    </source>
</evidence>
<dbReference type="Proteomes" id="UP001216390">
    <property type="component" value="Chromosome"/>
</dbReference>
<evidence type="ECO:0000256" key="1">
    <source>
        <dbReference type="ARBA" id="ARBA00009437"/>
    </source>
</evidence>
<keyword evidence="7" id="KW-1185">Reference proteome</keyword>
<dbReference type="Gene3D" id="1.10.10.10">
    <property type="entry name" value="Winged helix-like DNA-binding domain superfamily/Winged helix DNA-binding domain"/>
    <property type="match status" value="1"/>
</dbReference>
<accession>A0AAE9Y3J1</accession>
<gene>
    <name evidence="6" type="ORF">PO878_12760</name>
</gene>
<dbReference type="RefSeq" id="WP_272734892.1">
    <property type="nucleotide sequence ID" value="NZ_CP116942.1"/>
</dbReference>
<dbReference type="SUPFAM" id="SSF53850">
    <property type="entry name" value="Periplasmic binding protein-like II"/>
    <property type="match status" value="1"/>
</dbReference>
<keyword evidence="2" id="KW-0805">Transcription regulation</keyword>
<dbReference type="Gene3D" id="3.40.190.290">
    <property type="match status" value="1"/>
</dbReference>
<dbReference type="FunFam" id="1.10.10.10:FF:000001">
    <property type="entry name" value="LysR family transcriptional regulator"/>
    <property type="match status" value="1"/>
</dbReference>
<feature type="domain" description="HTH lysR-type" evidence="5">
    <location>
        <begin position="1"/>
        <end position="58"/>
    </location>
</feature>
<dbReference type="Pfam" id="PF00126">
    <property type="entry name" value="HTH_1"/>
    <property type="match status" value="1"/>
</dbReference>
<dbReference type="KEGG" id="ima:PO878_12760"/>
<evidence type="ECO:0000313" key="6">
    <source>
        <dbReference type="EMBL" id="WCO65367.1"/>
    </source>
</evidence>
<dbReference type="InterPro" id="IPR050950">
    <property type="entry name" value="HTH-type_LysR_regulators"/>
</dbReference>
<dbReference type="GO" id="GO:0005829">
    <property type="term" value="C:cytosol"/>
    <property type="evidence" value="ECO:0007669"/>
    <property type="project" value="TreeGrafter"/>
</dbReference>
<comment type="similarity">
    <text evidence="1">Belongs to the LysR transcriptional regulatory family.</text>
</comment>
<dbReference type="AlphaFoldDB" id="A0AAE9Y3J1"/>
<protein>
    <submittedName>
        <fullName evidence="6">LysR family transcriptional regulator</fullName>
    </submittedName>
</protein>
<proteinExistence type="inferred from homology"/>
<organism evidence="6 7">
    <name type="scientific">Iamia majanohamensis</name>
    <dbReference type="NCBI Taxonomy" id="467976"/>
    <lineage>
        <taxon>Bacteria</taxon>
        <taxon>Bacillati</taxon>
        <taxon>Actinomycetota</taxon>
        <taxon>Acidimicrobiia</taxon>
        <taxon>Acidimicrobiales</taxon>
        <taxon>Iamiaceae</taxon>
        <taxon>Iamia</taxon>
    </lineage>
</organism>
<evidence type="ECO:0000259" key="5">
    <source>
        <dbReference type="PROSITE" id="PS50931"/>
    </source>
</evidence>
<evidence type="ECO:0000256" key="3">
    <source>
        <dbReference type="ARBA" id="ARBA00023125"/>
    </source>
</evidence>
<keyword evidence="3" id="KW-0238">DNA-binding</keyword>
<dbReference type="InterPro" id="IPR005119">
    <property type="entry name" value="LysR_subst-bd"/>
</dbReference>
<dbReference type="InterPro" id="IPR036388">
    <property type="entry name" value="WH-like_DNA-bd_sf"/>
</dbReference>
<dbReference type="GO" id="GO:0003700">
    <property type="term" value="F:DNA-binding transcription factor activity"/>
    <property type="evidence" value="ECO:0007669"/>
    <property type="project" value="InterPro"/>
</dbReference>
<dbReference type="PANTHER" id="PTHR30419">
    <property type="entry name" value="HTH-TYPE TRANSCRIPTIONAL REGULATOR YBHD"/>
    <property type="match status" value="1"/>
</dbReference>
<dbReference type="InterPro" id="IPR000847">
    <property type="entry name" value="LysR_HTH_N"/>
</dbReference>
<dbReference type="EMBL" id="CP116942">
    <property type="protein sequence ID" value="WCO65367.1"/>
    <property type="molecule type" value="Genomic_DNA"/>
</dbReference>
<dbReference type="PROSITE" id="PS50931">
    <property type="entry name" value="HTH_LYSR"/>
    <property type="match status" value="1"/>
</dbReference>
<keyword evidence="4" id="KW-0804">Transcription</keyword>